<proteinExistence type="predicted"/>
<name>A0A1C3UCK4_9HYPH</name>
<dbReference type="EMBL" id="FMAF01000002">
    <property type="protein sequence ID" value="SCB13188.1"/>
    <property type="molecule type" value="Genomic_DNA"/>
</dbReference>
<protein>
    <submittedName>
        <fullName evidence="1">Uncharacterized protein</fullName>
    </submittedName>
</protein>
<accession>A0A1C3UCK4</accession>
<sequence>MREAWLGMYLEKYIALLLCNPTNFMGFLFKGAYEWILLRQKRMTGFAQWFGERSRNKT</sequence>
<dbReference type="Proteomes" id="UP000199205">
    <property type="component" value="Unassembled WGS sequence"/>
</dbReference>
<organism evidence="1 2">
    <name type="scientific">Rhizobium lusitanum</name>
    <dbReference type="NCBI Taxonomy" id="293958"/>
    <lineage>
        <taxon>Bacteria</taxon>
        <taxon>Pseudomonadati</taxon>
        <taxon>Pseudomonadota</taxon>
        <taxon>Alphaproteobacteria</taxon>
        <taxon>Hyphomicrobiales</taxon>
        <taxon>Rhizobiaceae</taxon>
        <taxon>Rhizobium/Agrobacterium group</taxon>
        <taxon>Rhizobium</taxon>
    </lineage>
</organism>
<reference evidence="1 2" key="1">
    <citation type="submission" date="2016-08" db="EMBL/GenBank/DDBJ databases">
        <authorList>
            <person name="Seilhamer J.J."/>
        </authorList>
    </citation>
    <scope>NUCLEOTIDE SEQUENCE [LARGE SCALE GENOMIC DNA]</scope>
    <source>
        <strain evidence="1 2">P1-7</strain>
    </source>
</reference>
<dbReference type="AlphaFoldDB" id="A0A1C3UCK4"/>
<gene>
    <name evidence="1" type="ORF">GA0061101_102119</name>
</gene>
<evidence type="ECO:0000313" key="1">
    <source>
        <dbReference type="EMBL" id="SCB13188.1"/>
    </source>
</evidence>
<evidence type="ECO:0000313" key="2">
    <source>
        <dbReference type="Proteomes" id="UP000199205"/>
    </source>
</evidence>